<proteinExistence type="predicted"/>
<evidence type="ECO:0000256" key="1">
    <source>
        <dbReference type="SAM" id="MobiDB-lite"/>
    </source>
</evidence>
<protein>
    <submittedName>
        <fullName evidence="2">Uncharacterized protein</fullName>
    </submittedName>
</protein>
<dbReference type="EMBL" id="LMWM01000029">
    <property type="protein sequence ID" value="KUM85310.1"/>
    <property type="molecule type" value="Genomic_DNA"/>
</dbReference>
<evidence type="ECO:0000313" key="2">
    <source>
        <dbReference type="EMBL" id="KUM85310.1"/>
    </source>
</evidence>
<comment type="caution">
    <text evidence="2">The sequence shown here is derived from an EMBL/GenBank/DDBJ whole genome shotgun (WGS) entry which is preliminary data.</text>
</comment>
<feature type="region of interest" description="Disordered" evidence="1">
    <location>
        <begin position="1"/>
        <end position="24"/>
    </location>
</feature>
<organism evidence="2 3">
    <name type="scientific">Streptomyces pseudovenezuelae</name>
    <dbReference type="NCBI Taxonomy" id="67350"/>
    <lineage>
        <taxon>Bacteria</taxon>
        <taxon>Bacillati</taxon>
        <taxon>Actinomycetota</taxon>
        <taxon>Actinomycetes</taxon>
        <taxon>Kitasatosporales</taxon>
        <taxon>Streptomycetaceae</taxon>
        <taxon>Streptomyces</taxon>
        <taxon>Streptomyces aurantiacus group</taxon>
    </lineage>
</organism>
<sequence>MDVRQKAERPVRLPADPDRCSYPPYRSPAAEEFLGTASPAPASRWLARVVLLLGEPMNLLDATVVEVAAPVSPGRR</sequence>
<dbReference type="RefSeq" id="WP_031041337.1">
    <property type="nucleotide sequence ID" value="NZ_KQ948149.1"/>
</dbReference>
<dbReference type="AlphaFoldDB" id="A0A117PQ52"/>
<accession>A0A117PQ52</accession>
<name>A0A117PQ52_9ACTN</name>
<feature type="compositionally biased region" description="Basic and acidic residues" evidence="1">
    <location>
        <begin position="1"/>
        <end position="19"/>
    </location>
</feature>
<reference evidence="2 3" key="1">
    <citation type="submission" date="2015-10" db="EMBL/GenBank/DDBJ databases">
        <title>Draft genome sequence of Streptomyces pseudovenezuelae DSM 40212, type strain for the species Streptomyces pseudovenezuelae.</title>
        <authorList>
            <person name="Ruckert C."/>
            <person name="Winkler A."/>
            <person name="Kalinowski J."/>
            <person name="Kampfer P."/>
            <person name="Glaeser S."/>
        </authorList>
    </citation>
    <scope>NUCLEOTIDE SEQUENCE [LARGE SCALE GENOMIC DNA]</scope>
    <source>
        <strain evidence="2 3">DSM 40212</strain>
    </source>
</reference>
<dbReference type="Proteomes" id="UP000053039">
    <property type="component" value="Unassembled WGS sequence"/>
</dbReference>
<evidence type="ECO:0000313" key="3">
    <source>
        <dbReference type="Proteomes" id="UP000053039"/>
    </source>
</evidence>
<gene>
    <name evidence="2" type="ORF">AQI94_25920</name>
</gene>